<dbReference type="AlphaFoldDB" id="E1WZV7"/>
<dbReference type="PATRIC" id="fig|862908.3.peg.2999"/>
<evidence type="ECO:0000313" key="3">
    <source>
        <dbReference type="EMBL" id="CBW27893.1"/>
    </source>
</evidence>
<feature type="domain" description="NAD-dependent epimerase/dehydratase" evidence="2">
    <location>
        <begin position="52"/>
        <end position="204"/>
    </location>
</feature>
<dbReference type="InterPro" id="IPR036291">
    <property type="entry name" value="NAD(P)-bd_dom_sf"/>
</dbReference>
<evidence type="ECO:0000256" key="1">
    <source>
        <dbReference type="ARBA" id="ARBA00007637"/>
    </source>
</evidence>
<dbReference type="Gene3D" id="3.40.50.720">
    <property type="entry name" value="NAD(P)-binding Rossmann-like Domain"/>
    <property type="match status" value="1"/>
</dbReference>
<dbReference type="RefSeq" id="WP_014245663.1">
    <property type="nucleotide sequence ID" value="NC_016620.1"/>
</dbReference>
<name>E1WZV7_HALMS</name>
<dbReference type="EMBL" id="FQ312005">
    <property type="protein sequence ID" value="CBW27893.1"/>
    <property type="molecule type" value="Genomic_DNA"/>
</dbReference>
<comment type="similarity">
    <text evidence="1">Belongs to the NAD(P)-dependent epimerase/dehydratase family.</text>
</comment>
<organism evidence="3 4">
    <name type="scientific">Halobacteriovorax marinus (strain ATCC BAA-682 / DSM 15412 / SJ)</name>
    <name type="common">Bacteriovorax marinus</name>
    <dbReference type="NCBI Taxonomy" id="862908"/>
    <lineage>
        <taxon>Bacteria</taxon>
        <taxon>Pseudomonadati</taxon>
        <taxon>Bdellovibrionota</taxon>
        <taxon>Bacteriovoracia</taxon>
        <taxon>Bacteriovoracales</taxon>
        <taxon>Halobacteriovoraceae</taxon>
        <taxon>Halobacteriovorax</taxon>
    </lineage>
</organism>
<gene>
    <name evidence="3" type="ordered locus">BMS_3136</name>
</gene>
<protein>
    <submittedName>
        <fullName evidence="3">UDP-glucose-4-epimerase</fullName>
    </submittedName>
</protein>
<dbReference type="KEGG" id="bmx:BMS_3136"/>
<dbReference type="Pfam" id="PF01370">
    <property type="entry name" value="Epimerase"/>
    <property type="match status" value="1"/>
</dbReference>
<dbReference type="CDD" id="cd08946">
    <property type="entry name" value="SDR_e"/>
    <property type="match status" value="1"/>
</dbReference>
<proteinExistence type="inferred from homology"/>
<dbReference type="Proteomes" id="UP000008963">
    <property type="component" value="Chromosome"/>
</dbReference>
<dbReference type="STRING" id="862908.BMS_3136"/>
<reference evidence="4" key="1">
    <citation type="journal article" date="2013" name="ISME J.">
        <title>A small predatory core genome in the divergent marine Bacteriovorax marinus SJ and the terrestrial Bdellovibrio bacteriovorus.</title>
        <authorList>
            <person name="Crossman L.C."/>
            <person name="Chen H."/>
            <person name="Cerdeno-Tarraga A.M."/>
            <person name="Brooks K."/>
            <person name="Quail M.A."/>
            <person name="Pineiro S.A."/>
            <person name="Hobley L."/>
            <person name="Sockett R.E."/>
            <person name="Bentley S.D."/>
            <person name="Parkhill J."/>
            <person name="Williams H.N."/>
            <person name="Stine O.C."/>
        </authorList>
    </citation>
    <scope>NUCLEOTIDE SEQUENCE [LARGE SCALE GENOMIC DNA]</scope>
    <source>
        <strain evidence="4">ATCC BAA-682 / DSM 15412 / SJ</strain>
    </source>
</reference>
<dbReference type="eggNOG" id="COG0451">
    <property type="taxonomic scope" value="Bacteria"/>
</dbReference>
<keyword evidence="4" id="KW-1185">Reference proteome</keyword>
<dbReference type="InterPro" id="IPR001509">
    <property type="entry name" value="Epimerase_deHydtase"/>
</dbReference>
<dbReference type="HOGENOM" id="CLU_1029611_0_0_7"/>
<evidence type="ECO:0000313" key="4">
    <source>
        <dbReference type="Proteomes" id="UP000008963"/>
    </source>
</evidence>
<sequence length="270" mass="30993">MSKVIFGSKGLIGKRISELSTTKEDDCWLSRSDYNLENEFKIHHQNKDIIFSAGIPRSKEDTRESQKRNLKMIQNTILSLDRPKSFTFLSSVEVYGNQVNEKISEETPLNPHNYYAEGKVLAEESIKDFFKNTNVNVNILRLPGVYSQESMFGLFGAIRRSISRNEILKIQNNGEDLRDFIFCDDISIIIDELLKKNRSHLLNIATGESTSVANICKYIQRRNSDFNFKLESSGPQSFNLIFETKMLNKSLPNLNLTSIYDGITKCDYFS</sequence>
<dbReference type="PANTHER" id="PTHR43000">
    <property type="entry name" value="DTDP-D-GLUCOSE 4,6-DEHYDRATASE-RELATED"/>
    <property type="match status" value="1"/>
</dbReference>
<accession>E1WZV7</accession>
<dbReference type="SUPFAM" id="SSF51735">
    <property type="entry name" value="NAD(P)-binding Rossmann-fold domains"/>
    <property type="match status" value="1"/>
</dbReference>
<dbReference type="OrthoDB" id="9808276at2"/>
<evidence type="ECO:0000259" key="2">
    <source>
        <dbReference type="Pfam" id="PF01370"/>
    </source>
</evidence>